<organism evidence="2 3">
    <name type="scientific">Autumnicola tepida</name>
    <dbReference type="NCBI Taxonomy" id="3075595"/>
    <lineage>
        <taxon>Bacteria</taxon>
        <taxon>Pseudomonadati</taxon>
        <taxon>Bacteroidota</taxon>
        <taxon>Flavobacteriia</taxon>
        <taxon>Flavobacteriales</taxon>
        <taxon>Flavobacteriaceae</taxon>
        <taxon>Autumnicola</taxon>
    </lineage>
</organism>
<name>A0ABU3C6J8_9FLAO</name>
<feature type="transmembrane region" description="Helical" evidence="1">
    <location>
        <begin position="127"/>
        <end position="147"/>
    </location>
</feature>
<protein>
    <recommendedName>
        <fullName evidence="4">Peptide zinc metalloprotease protein</fullName>
    </recommendedName>
</protein>
<feature type="transmembrane region" description="Helical" evidence="1">
    <location>
        <begin position="311"/>
        <end position="332"/>
    </location>
</feature>
<dbReference type="EMBL" id="JAVRHQ010000003">
    <property type="protein sequence ID" value="MDT0641959.1"/>
    <property type="molecule type" value="Genomic_DNA"/>
</dbReference>
<reference evidence="2 3" key="1">
    <citation type="submission" date="2023-09" db="EMBL/GenBank/DDBJ databases">
        <authorList>
            <person name="Rey-Velasco X."/>
        </authorList>
    </citation>
    <scope>NUCLEOTIDE SEQUENCE [LARGE SCALE GENOMIC DNA]</scope>
    <source>
        <strain evidence="2 3">F363</strain>
    </source>
</reference>
<evidence type="ECO:0008006" key="4">
    <source>
        <dbReference type="Google" id="ProtNLM"/>
    </source>
</evidence>
<feature type="transmembrane region" description="Helical" evidence="1">
    <location>
        <begin position="365"/>
        <end position="383"/>
    </location>
</feature>
<keyword evidence="3" id="KW-1185">Reference proteome</keyword>
<evidence type="ECO:0000313" key="3">
    <source>
        <dbReference type="Proteomes" id="UP001262889"/>
    </source>
</evidence>
<feature type="transmembrane region" description="Helical" evidence="1">
    <location>
        <begin position="218"/>
        <end position="240"/>
    </location>
</feature>
<dbReference type="Proteomes" id="UP001262889">
    <property type="component" value="Unassembled WGS sequence"/>
</dbReference>
<keyword evidence="1" id="KW-0472">Membrane</keyword>
<proteinExistence type="predicted"/>
<comment type="caution">
    <text evidence="2">The sequence shown here is derived from an EMBL/GenBank/DDBJ whole genome shotgun (WGS) entry which is preliminary data.</text>
</comment>
<accession>A0ABU3C6J8</accession>
<evidence type="ECO:0000256" key="1">
    <source>
        <dbReference type="SAM" id="Phobius"/>
    </source>
</evidence>
<feature type="transmembrane region" description="Helical" evidence="1">
    <location>
        <begin position="159"/>
        <end position="180"/>
    </location>
</feature>
<feature type="transmembrane region" description="Helical" evidence="1">
    <location>
        <begin position="186"/>
        <end position="206"/>
    </location>
</feature>
<keyword evidence="1" id="KW-0812">Transmembrane</keyword>
<dbReference type="RefSeq" id="WP_311533634.1">
    <property type="nucleotide sequence ID" value="NZ_JAVRHQ010000003.1"/>
</dbReference>
<feature type="transmembrane region" description="Helical" evidence="1">
    <location>
        <begin position="246"/>
        <end position="266"/>
    </location>
</feature>
<keyword evidence="1" id="KW-1133">Transmembrane helix</keyword>
<evidence type="ECO:0000313" key="2">
    <source>
        <dbReference type="EMBL" id="MDT0641959.1"/>
    </source>
</evidence>
<gene>
    <name evidence="2" type="ORF">RM553_03855</name>
</gene>
<sequence>MKKHLLIPQISEDITYHQFSSDSYFVHQKEYNHRIKISNELYQLLQKIDGRKNLHDLAIEVGDGCDTEFIYAILYENLGKYGIIKRSDIKVHHKKKPSYLKLSFIVIPPKIISKITPYLKFLFQPKVMVSLLIMSLVVIIFGIIDKYQMIMTMDMETSWLPLLILGFLSVTLHEFGHVTATDYFGATHGGIGGGFYLFSPVYFADVTDIWKLRPRQRIIVNMAGIYFELLICSLYVIIGLIFKSNILYLVGLLIFLKTLFNLNPFLRSDGYWVLTDAVGIPNLYRNSSSKLRELSKAIFLKNKIVITLRDILLAIYALINYLLLVAFLYYVVILDSHSFIFFPINLLSYILGLLEGTNELNLESLSQFALPLLFYSLIIKICINKLKEYFKKYGNTLRG</sequence>